<dbReference type="PROSITE" id="PS00138">
    <property type="entry name" value="SUBTILASE_SER"/>
    <property type="match status" value="1"/>
</dbReference>
<dbReference type="Gene3D" id="3.40.50.200">
    <property type="entry name" value="Peptidase S8/S53 domain"/>
    <property type="match status" value="1"/>
</dbReference>
<evidence type="ECO:0000256" key="6">
    <source>
        <dbReference type="SAM" id="SignalP"/>
    </source>
</evidence>
<dbReference type="PANTHER" id="PTHR43806:SF11">
    <property type="entry name" value="CEREVISIN-RELATED"/>
    <property type="match status" value="1"/>
</dbReference>
<reference evidence="9 10" key="1">
    <citation type="submission" date="2018-12" db="EMBL/GenBank/DDBJ databases">
        <title>Complete Genome Sequence of the Corallopyronin A producing Myxobacterium Corallococcus coralloides B035.</title>
        <authorList>
            <person name="Bouhired S.M."/>
            <person name="Rupp O."/>
            <person name="Blom J."/>
            <person name="Schaeberle T.F."/>
            <person name="Kehraus S."/>
            <person name="Schiefer A."/>
            <person name="Pfarr K."/>
            <person name="Goesmann A."/>
            <person name="Hoerauf A."/>
            <person name="Koenig G.M."/>
        </authorList>
    </citation>
    <scope>NUCLEOTIDE SEQUENCE [LARGE SCALE GENOMIC DNA]</scope>
    <source>
        <strain evidence="9 10">B035</strain>
    </source>
</reference>
<feature type="active site" description="Charge relay system" evidence="5">
    <location>
        <position position="411"/>
    </location>
</feature>
<feature type="chain" id="PRO_5019244058" evidence="6">
    <location>
        <begin position="29"/>
        <end position="1455"/>
    </location>
</feature>
<evidence type="ECO:0000259" key="7">
    <source>
        <dbReference type="Pfam" id="PF00082"/>
    </source>
</evidence>
<dbReference type="PANTHER" id="PTHR43806">
    <property type="entry name" value="PEPTIDASE S8"/>
    <property type="match status" value="1"/>
</dbReference>
<dbReference type="InterPro" id="IPR050131">
    <property type="entry name" value="Peptidase_S8_subtilisin-like"/>
</dbReference>
<dbReference type="InterPro" id="IPR015943">
    <property type="entry name" value="WD40/YVTN_repeat-like_dom_sf"/>
</dbReference>
<dbReference type="Gene3D" id="2.60.120.430">
    <property type="entry name" value="Galactose-binding lectin"/>
    <property type="match status" value="1"/>
</dbReference>
<sequence length="1455" mass="155296">MKVFIRHPKGWGALALALAVLASVPLLAAAPSSSSPPAVASAHEPPSGQRTAVWLVLRSKADLSAAYGIKDWAARGRFVTQQLQTVAQNSQTNLRNELTRRGLKYQSAWIINAIRVDADATTTKELSNHPDVERVVRDVRFQIPKPLTGPAAAHPTAIEWNISRIRAPEVWASLGTRGEGITVGSIDTGTQFDHPALARQYRGLQPDGSVDHNYNWYDPSLVCGNPSLVPCDNVGHGTHTMGTMVGDDGNPGENQIGVAPGVRWMTAKGCEDLSCSTSALLAAGQWMLAPTDLSGNNPRPELRPQVINNSWGDGPTDPVFQPIVQAWIAAGIFPVFSNGNDGDFGCGTSGIPGAYPESYSVGAFDINDAIASFSGRGPSAFGVTKPDVAAPGVDVRSSVPGGGYESWGGTSMAAPHVAATVALMWSAAPSLMGDVAATRSLLDAAAVDREDLSCGGAPGDNNVWGEGALDAFRAVELSPRGPTGLLTGAVTDAATGAALPGVRIAVTGPSERATITDDVGRYSFVLPVGTYTVSANLFGYGTVTVAGVVVSEGGTVTQDFSLAQVPSHAVAGRVTDPAGTPVPGATVTVLATPLLPVTTGTDGRYRFDQVPEGTYDIRVEAGGCFEPLTRTLTVDGNETLDFMLSGRSDAFGYFCRLQSPSYVDATTVVPLSGIEASIELPLPFLFTFYGETYERVFVSTNGVLNFLAHNVDYINTPLPNVALPNAAIYPFWDDLYVDSEASVRTLTRGVAPTRQFVIEWRNVTFYSDQTSRVSFEVVLSENGEVLMQYRDIGDSSLERGGSATVGIENESGTVALMTSFNTPAVSAERAILFDLPPNGIVQGVVRNANDGLPVADATVRALRGGSVFRSATTNAQGRYRLQLPLGTYGLAVSAVNYETESGGVRLSVDDEVVNRDWTLRTARAVVSPPVLEFIVPAGQRRVRTLTLSNTGSAPLRWELAEAGGQQMQPTPLHARVRDAKAEPNGPTARRMMGLAATPGWAASLTGEVLRNWTATGLDVPWGVGYTQNVWVSDAVQRLNHEFTVEGAATGLTWAAPWSGEWPADMAYDAARGLMCQLAVGGDNGIHCWNPLTGEEVDSITGPFAWTGISQRGLAYRPDDDTFYVGGWNEGIIYHVQGLSHPDRGAVLGQCSPPDGAISGLAWNGSFGVLWAATNSPTDTIYELNPATCTVLNTLAHPSPGYNGGGLEMDAQGNLWMVAQGTRQVYLIESGVPAFTDVPWLSERPRRGTLAPGRTQEIAVTVDTTGLAPGVYQATVFVRTNSGRQPLLQTRISLIVPAYQQAVNSGGATFVDHLADRWAADQRYRQGGWGFLEPSERVATPRPIAGTVDDPLYQRARRGFVEYRFDNLPPGVYQLELRFAEIQDQPRLRRVYDVVAETQLVLPAHDIANEVGQLTADDHSFFLTVTDGQLNLRLVPRDGFGVPLINAIRVTQRPDR</sequence>
<dbReference type="InterPro" id="IPR000209">
    <property type="entry name" value="Peptidase_S8/S53_dom"/>
</dbReference>
<dbReference type="Gene3D" id="2.130.10.10">
    <property type="entry name" value="YVTN repeat-like/Quinoprotein amine dehydrogenase"/>
    <property type="match status" value="1"/>
</dbReference>
<evidence type="ECO:0000259" key="8">
    <source>
        <dbReference type="Pfam" id="PF11721"/>
    </source>
</evidence>
<dbReference type="Proteomes" id="UP000288758">
    <property type="component" value="Chromosome"/>
</dbReference>
<organism evidence="9 10">
    <name type="scientific">Corallococcus coralloides</name>
    <name type="common">Myxococcus coralloides</name>
    <dbReference type="NCBI Taxonomy" id="184914"/>
    <lineage>
        <taxon>Bacteria</taxon>
        <taxon>Pseudomonadati</taxon>
        <taxon>Myxococcota</taxon>
        <taxon>Myxococcia</taxon>
        <taxon>Myxococcales</taxon>
        <taxon>Cystobacterineae</taxon>
        <taxon>Myxococcaceae</taxon>
        <taxon>Corallococcus</taxon>
    </lineage>
</organism>
<evidence type="ECO:0000313" key="10">
    <source>
        <dbReference type="Proteomes" id="UP000288758"/>
    </source>
</evidence>
<evidence type="ECO:0000256" key="3">
    <source>
        <dbReference type="ARBA" id="ARBA00022801"/>
    </source>
</evidence>
<keyword evidence="3 5" id="KW-0378">Hydrolase</keyword>
<evidence type="ECO:0000256" key="1">
    <source>
        <dbReference type="ARBA" id="ARBA00011073"/>
    </source>
</evidence>
<feature type="domain" description="Peptidase S8/S53" evidence="7">
    <location>
        <begin position="178"/>
        <end position="449"/>
    </location>
</feature>
<keyword evidence="6" id="KW-0732">Signal</keyword>
<dbReference type="PROSITE" id="PS51892">
    <property type="entry name" value="SUBTILASE"/>
    <property type="match status" value="1"/>
</dbReference>
<dbReference type="CDD" id="cd07481">
    <property type="entry name" value="Peptidases_S8_BacillopeptidaseF-like"/>
    <property type="match status" value="1"/>
</dbReference>
<dbReference type="Gene3D" id="2.60.40.10">
    <property type="entry name" value="Immunoglobulins"/>
    <property type="match status" value="1"/>
</dbReference>
<comment type="similarity">
    <text evidence="1 5">Belongs to the peptidase S8 family.</text>
</comment>
<dbReference type="SUPFAM" id="SSF49785">
    <property type="entry name" value="Galactose-binding domain-like"/>
    <property type="match status" value="1"/>
</dbReference>
<dbReference type="InterPro" id="IPR036852">
    <property type="entry name" value="Peptidase_S8/S53_dom_sf"/>
</dbReference>
<keyword evidence="2 5" id="KW-0645">Protease</keyword>
<dbReference type="InterPro" id="IPR021720">
    <property type="entry name" value="Malectin_dom"/>
</dbReference>
<dbReference type="GO" id="GO:0004252">
    <property type="term" value="F:serine-type endopeptidase activity"/>
    <property type="evidence" value="ECO:0007669"/>
    <property type="project" value="UniProtKB-UniRule"/>
</dbReference>
<dbReference type="SUPFAM" id="SSF52743">
    <property type="entry name" value="Subtilisin-like"/>
    <property type="match status" value="1"/>
</dbReference>
<name>A0A410RPK8_CORCK</name>
<dbReference type="Pfam" id="PF11721">
    <property type="entry name" value="Malectin"/>
    <property type="match status" value="1"/>
</dbReference>
<evidence type="ECO:0000256" key="5">
    <source>
        <dbReference type="PROSITE-ProRule" id="PRU01240"/>
    </source>
</evidence>
<dbReference type="Gene3D" id="2.60.40.1120">
    <property type="entry name" value="Carboxypeptidase-like, regulatory domain"/>
    <property type="match status" value="3"/>
</dbReference>
<feature type="domain" description="Malectin" evidence="8">
    <location>
        <begin position="1301"/>
        <end position="1433"/>
    </location>
</feature>
<evidence type="ECO:0000313" key="9">
    <source>
        <dbReference type="EMBL" id="QAT83776.1"/>
    </source>
</evidence>
<dbReference type="SUPFAM" id="SSF63825">
    <property type="entry name" value="YWTD domain"/>
    <property type="match status" value="1"/>
</dbReference>
<dbReference type="InterPro" id="IPR023828">
    <property type="entry name" value="Peptidase_S8_Ser-AS"/>
</dbReference>
<dbReference type="InterPro" id="IPR013783">
    <property type="entry name" value="Ig-like_fold"/>
</dbReference>
<dbReference type="InterPro" id="IPR033857">
    <property type="entry name" value="Bacillopeptidase_F"/>
</dbReference>
<feature type="active site" description="Charge relay system" evidence="5">
    <location>
        <position position="236"/>
    </location>
</feature>
<dbReference type="SUPFAM" id="SSF49464">
    <property type="entry name" value="Carboxypeptidase regulatory domain-like"/>
    <property type="match status" value="2"/>
</dbReference>
<dbReference type="PRINTS" id="PR00723">
    <property type="entry name" value="SUBTILISIN"/>
</dbReference>
<dbReference type="Pfam" id="PF00082">
    <property type="entry name" value="Peptidase_S8"/>
    <property type="match status" value="1"/>
</dbReference>
<evidence type="ECO:0000256" key="4">
    <source>
        <dbReference type="ARBA" id="ARBA00022825"/>
    </source>
</evidence>
<dbReference type="InterPro" id="IPR008979">
    <property type="entry name" value="Galactose-bd-like_sf"/>
</dbReference>
<evidence type="ECO:0000256" key="2">
    <source>
        <dbReference type="ARBA" id="ARBA00022670"/>
    </source>
</evidence>
<dbReference type="InterPro" id="IPR015500">
    <property type="entry name" value="Peptidase_S8_subtilisin-rel"/>
</dbReference>
<accession>A0A410RPK8</accession>
<dbReference type="EMBL" id="CP034669">
    <property type="protein sequence ID" value="QAT83776.1"/>
    <property type="molecule type" value="Genomic_DNA"/>
</dbReference>
<gene>
    <name evidence="9" type="primary">apr_2</name>
    <name evidence="9" type="ORF">EJ065_2193</name>
</gene>
<protein>
    <submittedName>
        <fullName evidence="9">S8A family peptidase</fullName>
    </submittedName>
</protein>
<dbReference type="GO" id="GO:0006508">
    <property type="term" value="P:proteolysis"/>
    <property type="evidence" value="ECO:0007669"/>
    <property type="project" value="UniProtKB-KW"/>
</dbReference>
<dbReference type="GO" id="GO:0030246">
    <property type="term" value="F:carbohydrate binding"/>
    <property type="evidence" value="ECO:0007669"/>
    <property type="project" value="InterPro"/>
</dbReference>
<dbReference type="InterPro" id="IPR008969">
    <property type="entry name" value="CarboxyPept-like_regulatory"/>
</dbReference>
<dbReference type="Pfam" id="PF13620">
    <property type="entry name" value="CarboxypepD_reg"/>
    <property type="match status" value="3"/>
</dbReference>
<dbReference type="InterPro" id="IPR013784">
    <property type="entry name" value="Carb-bd-like_fold"/>
</dbReference>
<dbReference type="SUPFAM" id="SSF49452">
    <property type="entry name" value="Starch-binding domain-like"/>
    <property type="match status" value="1"/>
</dbReference>
<proteinExistence type="inferred from homology"/>
<feature type="signal peptide" evidence="6">
    <location>
        <begin position="1"/>
        <end position="28"/>
    </location>
</feature>
<dbReference type="RefSeq" id="WP_128795865.1">
    <property type="nucleotide sequence ID" value="NZ_CP034669.1"/>
</dbReference>
<feature type="active site" description="Charge relay system" evidence="5">
    <location>
        <position position="187"/>
    </location>
</feature>
<keyword evidence="4 5" id="KW-0720">Serine protease</keyword>